<dbReference type="RefSeq" id="WP_316428439.1">
    <property type="nucleotide sequence ID" value="NZ_CP130144.1"/>
</dbReference>
<accession>A0AA97AW62</accession>
<gene>
    <name evidence="1" type="ORF">Q2T42_09290</name>
</gene>
<reference evidence="1" key="1">
    <citation type="journal article" date="2023" name="Plants (Basel)">
        <title>Genomic Analysis of Leptolyngbya boryana CZ1 Reveals Efficient Carbon Fixation Modules.</title>
        <authorList>
            <person name="Bai X."/>
            <person name="Wang H."/>
            <person name="Cheng W."/>
            <person name="Wang J."/>
            <person name="Ma M."/>
            <person name="Hu H."/>
            <person name="Song Z."/>
            <person name="Ma H."/>
            <person name="Fan Y."/>
            <person name="Du C."/>
            <person name="Xu J."/>
        </authorList>
    </citation>
    <scope>NUCLEOTIDE SEQUENCE</scope>
    <source>
        <strain evidence="1">CZ1</strain>
    </source>
</reference>
<organism evidence="1">
    <name type="scientific">Leptolyngbya boryana CZ1</name>
    <dbReference type="NCBI Taxonomy" id="3060204"/>
    <lineage>
        <taxon>Bacteria</taxon>
        <taxon>Bacillati</taxon>
        <taxon>Cyanobacteriota</taxon>
        <taxon>Cyanophyceae</taxon>
        <taxon>Leptolyngbyales</taxon>
        <taxon>Leptolyngbyaceae</taxon>
        <taxon>Leptolyngbya group</taxon>
        <taxon>Leptolyngbya</taxon>
    </lineage>
</organism>
<reference evidence="1" key="2">
    <citation type="submission" date="2023-07" db="EMBL/GenBank/DDBJ databases">
        <authorList>
            <person name="Bai X.-H."/>
            <person name="Wang H.-H."/>
            <person name="Wang J."/>
            <person name="Ma M.-Y."/>
            <person name="Hu H.-H."/>
            <person name="Song Z.-L."/>
            <person name="Ma H.-G."/>
            <person name="Fan Y."/>
            <person name="Du C.-Y."/>
            <person name="Xu J.-C."/>
        </authorList>
    </citation>
    <scope>NUCLEOTIDE SEQUENCE</scope>
    <source>
        <strain evidence="1">CZ1</strain>
    </source>
</reference>
<sequence>MWGRDDLKRTRVYQEAREEERDEMLEKMVPKLLRRGLTIAEIAEDLELPVETIQRFIPQN</sequence>
<protein>
    <submittedName>
        <fullName evidence="1">Uncharacterized protein</fullName>
    </submittedName>
</protein>
<proteinExistence type="predicted"/>
<name>A0AA97AW62_LEPBY</name>
<dbReference type="AlphaFoldDB" id="A0AA97AW62"/>
<evidence type="ECO:0000313" key="1">
    <source>
        <dbReference type="EMBL" id="WNZ48025.1"/>
    </source>
</evidence>
<dbReference type="EMBL" id="CP130144">
    <property type="protein sequence ID" value="WNZ48025.1"/>
    <property type="molecule type" value="Genomic_DNA"/>
</dbReference>